<feature type="transmembrane region" description="Helical" evidence="6">
    <location>
        <begin position="110"/>
        <end position="130"/>
    </location>
</feature>
<dbReference type="InterPro" id="IPR001123">
    <property type="entry name" value="LeuE-type"/>
</dbReference>
<keyword evidence="8" id="KW-1185">Reference proteome</keyword>
<evidence type="ECO:0000256" key="4">
    <source>
        <dbReference type="ARBA" id="ARBA00022989"/>
    </source>
</evidence>
<feature type="transmembrane region" description="Helical" evidence="6">
    <location>
        <begin position="6"/>
        <end position="26"/>
    </location>
</feature>
<gene>
    <name evidence="7" type="ORF">E5K04_10650</name>
</gene>
<evidence type="ECO:0000256" key="6">
    <source>
        <dbReference type="SAM" id="Phobius"/>
    </source>
</evidence>
<organism evidence="7 8">
    <name type="scientific">Crenobacter intestini</name>
    <dbReference type="NCBI Taxonomy" id="2563443"/>
    <lineage>
        <taxon>Bacteria</taxon>
        <taxon>Pseudomonadati</taxon>
        <taxon>Pseudomonadota</taxon>
        <taxon>Betaproteobacteria</taxon>
        <taxon>Neisseriales</taxon>
        <taxon>Neisseriaceae</taxon>
        <taxon>Crenobacter</taxon>
    </lineage>
</organism>
<evidence type="ECO:0000313" key="8">
    <source>
        <dbReference type="Proteomes" id="UP000308891"/>
    </source>
</evidence>
<keyword evidence="4 6" id="KW-1133">Transmembrane helix</keyword>
<feature type="transmembrane region" description="Helical" evidence="6">
    <location>
        <begin position="68"/>
        <end position="89"/>
    </location>
</feature>
<protein>
    <submittedName>
        <fullName evidence="7">Amino acid transporter</fullName>
    </submittedName>
</protein>
<reference evidence="7 8" key="1">
    <citation type="submission" date="2019-04" db="EMBL/GenBank/DDBJ databases">
        <title>Crenobacter sp. nov.</title>
        <authorList>
            <person name="Shi S."/>
        </authorList>
    </citation>
    <scope>NUCLEOTIDE SEQUENCE [LARGE SCALE GENOMIC DNA]</scope>
    <source>
        <strain evidence="7 8">GY 70310</strain>
    </source>
</reference>
<proteinExistence type="predicted"/>
<dbReference type="Proteomes" id="UP000308891">
    <property type="component" value="Unassembled WGS sequence"/>
</dbReference>
<dbReference type="GO" id="GO:0005886">
    <property type="term" value="C:plasma membrane"/>
    <property type="evidence" value="ECO:0007669"/>
    <property type="project" value="UniProtKB-SubCell"/>
</dbReference>
<keyword evidence="5 6" id="KW-0472">Membrane</keyword>
<dbReference type="OrthoDB" id="5638726at2"/>
<keyword evidence="3 6" id="KW-0812">Transmembrane</keyword>
<dbReference type="PANTHER" id="PTHR30086">
    <property type="entry name" value="ARGININE EXPORTER PROTEIN ARGO"/>
    <property type="match status" value="1"/>
</dbReference>
<dbReference type="EMBL" id="STGJ01000011">
    <property type="protein sequence ID" value="TIC81371.1"/>
    <property type="molecule type" value="Genomic_DNA"/>
</dbReference>
<comment type="subcellular location">
    <subcellularLocation>
        <location evidence="1">Cell membrane</location>
        <topology evidence="1">Multi-pass membrane protein</topology>
    </subcellularLocation>
</comment>
<dbReference type="GO" id="GO:0015171">
    <property type="term" value="F:amino acid transmembrane transporter activity"/>
    <property type="evidence" value="ECO:0007669"/>
    <property type="project" value="TreeGrafter"/>
</dbReference>
<dbReference type="AlphaFoldDB" id="A0A4T0URV8"/>
<feature type="transmembrane region" description="Helical" evidence="6">
    <location>
        <begin position="38"/>
        <end position="62"/>
    </location>
</feature>
<evidence type="ECO:0000256" key="5">
    <source>
        <dbReference type="ARBA" id="ARBA00023136"/>
    </source>
</evidence>
<evidence type="ECO:0000256" key="2">
    <source>
        <dbReference type="ARBA" id="ARBA00022475"/>
    </source>
</evidence>
<dbReference type="PANTHER" id="PTHR30086:SF20">
    <property type="entry name" value="ARGININE EXPORTER PROTEIN ARGO-RELATED"/>
    <property type="match status" value="1"/>
</dbReference>
<name>A0A4T0URV8_9NEIS</name>
<feature type="transmembrane region" description="Helical" evidence="6">
    <location>
        <begin position="185"/>
        <end position="206"/>
    </location>
</feature>
<feature type="transmembrane region" description="Helical" evidence="6">
    <location>
        <begin position="150"/>
        <end position="173"/>
    </location>
</feature>
<evidence type="ECO:0000256" key="3">
    <source>
        <dbReference type="ARBA" id="ARBA00022692"/>
    </source>
</evidence>
<sequence length="208" mass="21425">MLTTPLWQGLTLSLAMIVPIGAQNAFVLEQGIRRHHHLMVAAICVACDIALVSLGVFGAGAALGQSPALLSVVTAAGCLFLAAYGLFALKNAWRPAPADAPGAGGAARRGRFAVALATLAVTLLNPHVYLDTLVILGAIGGQLAAHERPWFALGSALAALCWFSGLSLGAARYAATLSRPRVKRAVDAAVGSLMLILAIQLARTLLQS</sequence>
<keyword evidence="2" id="KW-1003">Cell membrane</keyword>
<dbReference type="Pfam" id="PF01810">
    <property type="entry name" value="LysE"/>
    <property type="match status" value="1"/>
</dbReference>
<comment type="caution">
    <text evidence="7">The sequence shown here is derived from an EMBL/GenBank/DDBJ whole genome shotgun (WGS) entry which is preliminary data.</text>
</comment>
<evidence type="ECO:0000313" key="7">
    <source>
        <dbReference type="EMBL" id="TIC81371.1"/>
    </source>
</evidence>
<dbReference type="RefSeq" id="WP_136553847.1">
    <property type="nucleotide sequence ID" value="NZ_STGJ01000011.1"/>
</dbReference>
<evidence type="ECO:0000256" key="1">
    <source>
        <dbReference type="ARBA" id="ARBA00004651"/>
    </source>
</evidence>
<accession>A0A4T0URV8</accession>